<feature type="transmembrane region" description="Helical" evidence="6">
    <location>
        <begin position="64"/>
        <end position="84"/>
    </location>
</feature>
<dbReference type="Pfam" id="PF07947">
    <property type="entry name" value="YhhN"/>
    <property type="match status" value="1"/>
</dbReference>
<sequence length="197" mass="22299">MQESHVGHQNRLSFYLGLICTIVLLVLMWSLTSEWRASTVWSSVALCCCLIFTWSFVGQTKFRLSFSAFLLSCIAFSLAFWQHILYPIQWWLPITLIALGIVLYLLFLPHIDKRMTVVAVLGTGLLGLIWSASGWWLQTRSWSALEASIGAVLWFVVFFRVMVYPGQEKVNQLSLVTTSGFLVALCLLVVAILPLHL</sequence>
<protein>
    <submittedName>
        <fullName evidence="7">YhhN-like protein</fullName>
    </submittedName>
</protein>
<dbReference type="GO" id="GO:0016020">
    <property type="term" value="C:membrane"/>
    <property type="evidence" value="ECO:0007669"/>
    <property type="project" value="UniProtKB-SubCell"/>
</dbReference>
<proteinExistence type="inferred from homology"/>
<keyword evidence="3 6" id="KW-0812">Transmembrane</keyword>
<reference evidence="8" key="1">
    <citation type="submission" date="2016-11" db="EMBL/GenBank/DDBJ databases">
        <authorList>
            <person name="Varghese N."/>
            <person name="Submissions S."/>
        </authorList>
    </citation>
    <scope>NUCLEOTIDE SEQUENCE [LARGE SCALE GENOMIC DNA]</scope>
    <source>
        <strain evidence="8">DSM 21264</strain>
    </source>
</reference>
<keyword evidence="4 6" id="KW-1133">Transmembrane helix</keyword>
<evidence type="ECO:0000313" key="7">
    <source>
        <dbReference type="EMBL" id="SHF46085.1"/>
    </source>
</evidence>
<evidence type="ECO:0000256" key="2">
    <source>
        <dbReference type="ARBA" id="ARBA00007375"/>
    </source>
</evidence>
<evidence type="ECO:0000313" key="8">
    <source>
        <dbReference type="Proteomes" id="UP000184159"/>
    </source>
</evidence>
<dbReference type="EMBL" id="FQUH01000010">
    <property type="protein sequence ID" value="SHF46085.1"/>
    <property type="molecule type" value="Genomic_DNA"/>
</dbReference>
<organism evidence="7 8">
    <name type="scientific">Vibrio gazogenes DSM 21264 = NBRC 103151</name>
    <dbReference type="NCBI Taxonomy" id="1123492"/>
    <lineage>
        <taxon>Bacteria</taxon>
        <taxon>Pseudomonadati</taxon>
        <taxon>Pseudomonadota</taxon>
        <taxon>Gammaproteobacteria</taxon>
        <taxon>Vibrionales</taxon>
        <taxon>Vibrionaceae</taxon>
        <taxon>Vibrio</taxon>
    </lineage>
</organism>
<accession>A0A1M5BUG6</accession>
<gene>
    <name evidence="7" type="ORF">SAMN02745781_02352</name>
</gene>
<comment type="subcellular location">
    <subcellularLocation>
        <location evidence="1">Membrane</location>
        <topology evidence="1">Multi-pass membrane protein</topology>
    </subcellularLocation>
</comment>
<evidence type="ECO:0000256" key="5">
    <source>
        <dbReference type="ARBA" id="ARBA00023136"/>
    </source>
</evidence>
<dbReference type="AlphaFoldDB" id="A0A1M5BUG6"/>
<feature type="transmembrane region" description="Helical" evidence="6">
    <location>
        <begin position="175"/>
        <end position="195"/>
    </location>
</feature>
<evidence type="ECO:0000256" key="3">
    <source>
        <dbReference type="ARBA" id="ARBA00022692"/>
    </source>
</evidence>
<dbReference type="RefSeq" id="WP_072959464.1">
    <property type="nucleotide sequence ID" value="NZ_FQUH01000010.1"/>
</dbReference>
<keyword evidence="5 6" id="KW-0472">Membrane</keyword>
<evidence type="ECO:0000256" key="4">
    <source>
        <dbReference type="ARBA" id="ARBA00022989"/>
    </source>
</evidence>
<feature type="transmembrane region" description="Helical" evidence="6">
    <location>
        <begin position="12"/>
        <end position="32"/>
    </location>
</feature>
<name>A0A1M5BUG6_VIBGA</name>
<dbReference type="InterPro" id="IPR012506">
    <property type="entry name" value="TMEM86B-like"/>
</dbReference>
<evidence type="ECO:0000256" key="6">
    <source>
        <dbReference type="SAM" id="Phobius"/>
    </source>
</evidence>
<dbReference type="Proteomes" id="UP000184159">
    <property type="component" value="Unassembled WGS sequence"/>
</dbReference>
<feature type="transmembrane region" description="Helical" evidence="6">
    <location>
        <begin position="115"/>
        <end position="136"/>
    </location>
</feature>
<comment type="similarity">
    <text evidence="2">Belongs to the TMEM86 family.</text>
</comment>
<feature type="transmembrane region" description="Helical" evidence="6">
    <location>
        <begin position="142"/>
        <end position="163"/>
    </location>
</feature>
<evidence type="ECO:0000256" key="1">
    <source>
        <dbReference type="ARBA" id="ARBA00004141"/>
    </source>
</evidence>
<feature type="transmembrane region" description="Helical" evidence="6">
    <location>
        <begin position="38"/>
        <end position="57"/>
    </location>
</feature>
<keyword evidence="8" id="KW-1185">Reference proteome</keyword>
<feature type="transmembrane region" description="Helical" evidence="6">
    <location>
        <begin position="90"/>
        <end position="108"/>
    </location>
</feature>